<dbReference type="Gene3D" id="3.90.700.10">
    <property type="entry name" value="Succinate dehydrogenase/fumarate reductase flavoprotein, catalytic domain"/>
    <property type="match status" value="1"/>
</dbReference>
<dbReference type="EMBL" id="FMVW01000001">
    <property type="protein sequence ID" value="SCZ26363.1"/>
    <property type="molecule type" value="Genomic_DNA"/>
</dbReference>
<keyword evidence="2" id="KW-1185">Reference proteome</keyword>
<organism evidence="1 2">
    <name type="scientific">Afifella marina DSM 2698</name>
    <dbReference type="NCBI Taxonomy" id="1120955"/>
    <lineage>
        <taxon>Bacteria</taxon>
        <taxon>Pseudomonadati</taxon>
        <taxon>Pseudomonadota</taxon>
        <taxon>Alphaproteobacteria</taxon>
        <taxon>Hyphomicrobiales</taxon>
        <taxon>Afifellaceae</taxon>
        <taxon>Afifella</taxon>
    </lineage>
</organism>
<gene>
    <name evidence="1" type="ORF">SAMN03080610_00937</name>
</gene>
<name>A0A1G5MMK4_AFIMA</name>
<dbReference type="InterPro" id="IPR027477">
    <property type="entry name" value="Succ_DH/fumarate_Rdtase_cat_sf"/>
</dbReference>
<dbReference type="AlphaFoldDB" id="A0A1G5MMK4"/>
<sequence length="77" mass="8004">MPFCGCRASRKAASTGGPRYDPKGRVIDAFGKPIPKLYKAGELGSMYGERYPAGGGNIAEILAFGRIAGRNAAGEAI</sequence>
<evidence type="ECO:0000313" key="1">
    <source>
        <dbReference type="EMBL" id="SCZ26363.1"/>
    </source>
</evidence>
<proteinExistence type="predicted"/>
<accession>A0A1G5MMK4</accession>
<protein>
    <recommendedName>
        <fullName evidence="3">FAD binding domain-containing protein</fullName>
    </recommendedName>
</protein>
<reference evidence="1 2" key="1">
    <citation type="submission" date="2016-10" db="EMBL/GenBank/DDBJ databases">
        <authorList>
            <person name="de Groot N.N."/>
        </authorList>
    </citation>
    <scope>NUCLEOTIDE SEQUENCE [LARGE SCALE GENOMIC DNA]</scope>
    <source>
        <strain evidence="1 2">DSM 2698</strain>
    </source>
</reference>
<dbReference type="STRING" id="1120955.SAMN03080610_00937"/>
<evidence type="ECO:0000313" key="2">
    <source>
        <dbReference type="Proteomes" id="UP000199347"/>
    </source>
</evidence>
<dbReference type="InterPro" id="IPR036188">
    <property type="entry name" value="FAD/NAD-bd_sf"/>
</dbReference>
<dbReference type="Proteomes" id="UP000199347">
    <property type="component" value="Unassembled WGS sequence"/>
</dbReference>
<dbReference type="Gene3D" id="3.50.50.60">
    <property type="entry name" value="FAD/NAD(P)-binding domain"/>
    <property type="match status" value="1"/>
</dbReference>
<evidence type="ECO:0008006" key="3">
    <source>
        <dbReference type="Google" id="ProtNLM"/>
    </source>
</evidence>
<dbReference type="SUPFAM" id="SSF51905">
    <property type="entry name" value="FAD/NAD(P)-binding domain"/>
    <property type="match status" value="1"/>
</dbReference>